<dbReference type="Proteomes" id="UP001141253">
    <property type="component" value="Chromosome 3"/>
</dbReference>
<dbReference type="EMBL" id="JAPFFI010000007">
    <property type="protein sequence ID" value="KAJ6389104.1"/>
    <property type="molecule type" value="Genomic_DNA"/>
</dbReference>
<organism evidence="2 3">
    <name type="scientific">Salix suchowensis</name>
    <dbReference type="NCBI Taxonomy" id="1278906"/>
    <lineage>
        <taxon>Eukaryota</taxon>
        <taxon>Viridiplantae</taxon>
        <taxon>Streptophyta</taxon>
        <taxon>Embryophyta</taxon>
        <taxon>Tracheophyta</taxon>
        <taxon>Spermatophyta</taxon>
        <taxon>Magnoliopsida</taxon>
        <taxon>eudicotyledons</taxon>
        <taxon>Gunneridae</taxon>
        <taxon>Pentapetalae</taxon>
        <taxon>rosids</taxon>
        <taxon>fabids</taxon>
        <taxon>Malpighiales</taxon>
        <taxon>Salicaceae</taxon>
        <taxon>Saliceae</taxon>
        <taxon>Salix</taxon>
    </lineage>
</organism>
<sequence length="100" mass="10849">MVPTPPSPSITSTLPKTWPSNLSTRIPSSSPRYTLHTAVAGAPTKVSSDNSPFILLSLFSSNFPRLFSLKLRAILSRTGLNAVQFIVVASLYLPMILPYC</sequence>
<gene>
    <name evidence="2" type="ORF">OIU77_027455</name>
</gene>
<feature type="region of interest" description="Disordered" evidence="1">
    <location>
        <begin position="1"/>
        <end position="21"/>
    </location>
</feature>
<reference evidence="2" key="2">
    <citation type="journal article" date="2023" name="Int. J. Mol. Sci.">
        <title>De Novo Assembly and Annotation of 11 Diverse Shrub Willow (Salix) Genomes Reveals Novel Gene Organization in Sex-Linked Regions.</title>
        <authorList>
            <person name="Hyden B."/>
            <person name="Feng K."/>
            <person name="Yates T.B."/>
            <person name="Jawdy S."/>
            <person name="Cereghino C."/>
            <person name="Smart L.B."/>
            <person name="Muchero W."/>
        </authorList>
    </citation>
    <scope>NUCLEOTIDE SEQUENCE</scope>
    <source>
        <tissue evidence="2">Shoot tip</tissue>
    </source>
</reference>
<reference evidence="2" key="1">
    <citation type="submission" date="2022-10" db="EMBL/GenBank/DDBJ databases">
        <authorList>
            <person name="Hyden B.L."/>
            <person name="Feng K."/>
            <person name="Yates T."/>
            <person name="Jawdy S."/>
            <person name="Smart L.B."/>
            <person name="Muchero W."/>
        </authorList>
    </citation>
    <scope>NUCLEOTIDE SEQUENCE</scope>
    <source>
        <tissue evidence="2">Shoot tip</tissue>
    </source>
</reference>
<name>A0ABQ9BSX5_9ROSI</name>
<evidence type="ECO:0000313" key="3">
    <source>
        <dbReference type="Proteomes" id="UP001141253"/>
    </source>
</evidence>
<proteinExistence type="predicted"/>
<evidence type="ECO:0000313" key="2">
    <source>
        <dbReference type="EMBL" id="KAJ6389104.1"/>
    </source>
</evidence>
<protein>
    <submittedName>
        <fullName evidence="2">Uncharacterized protein</fullName>
    </submittedName>
</protein>
<comment type="caution">
    <text evidence="2">The sequence shown here is derived from an EMBL/GenBank/DDBJ whole genome shotgun (WGS) entry which is preliminary data.</text>
</comment>
<evidence type="ECO:0000256" key="1">
    <source>
        <dbReference type="SAM" id="MobiDB-lite"/>
    </source>
</evidence>
<accession>A0ABQ9BSX5</accession>
<keyword evidence="3" id="KW-1185">Reference proteome</keyword>